<accession>A0AAW9J3C7</accession>
<dbReference type="Gene3D" id="1.10.606.10">
    <property type="entry name" value="Vanadium-containing Chloroperoxidase, domain 2"/>
    <property type="match status" value="1"/>
</dbReference>
<dbReference type="InterPro" id="IPR036938">
    <property type="entry name" value="PAP2/HPO_sf"/>
</dbReference>
<dbReference type="EMBL" id="WNVG01000257">
    <property type="protein sequence ID" value="MDZ5034141.1"/>
    <property type="molecule type" value="Genomic_DNA"/>
</dbReference>
<reference evidence="1" key="1">
    <citation type="submission" date="2019-11" db="EMBL/GenBank/DDBJ databases">
        <title>Characterization of Clostridium perfringens isolates from swine manure treated agricultural soils.</title>
        <authorList>
            <person name="Wushke S.T."/>
        </authorList>
    </citation>
    <scope>NUCLEOTIDE SEQUENCE</scope>
    <source>
        <strain evidence="1">X15</strain>
    </source>
</reference>
<name>A0AAW9J3C7_CLOPF</name>
<protein>
    <submittedName>
        <fullName evidence="1">Haloperoxidase</fullName>
    </submittedName>
</protein>
<feature type="non-terminal residue" evidence="1">
    <location>
        <position position="264"/>
    </location>
</feature>
<dbReference type="AlphaFoldDB" id="A0AAW9J3C7"/>
<feature type="non-terminal residue" evidence="1">
    <location>
        <position position="1"/>
    </location>
</feature>
<dbReference type="SUPFAM" id="SSF48317">
    <property type="entry name" value="Acid phosphatase/Vanadium-dependent haloperoxidase"/>
    <property type="match status" value="1"/>
</dbReference>
<evidence type="ECO:0000313" key="1">
    <source>
        <dbReference type="EMBL" id="MDZ5034141.1"/>
    </source>
</evidence>
<sequence>YNTITEQCEIGPLTPEQRRIEAFEKRTESALFQKNLIRQGQRCNNDEILYANKIGNYTKALPHNLLGEVNLEAYNIWIRTLTTANPEKFELIPLGGSRKFVNPQASYAYEMVGPDSNHLTIALAPSFSSAIEASEMAEDYWMALIRDVPFVDYDTNPITKAAAEDLSKFSVFDGPKCKCKVTTETLFRSNAPGALEGQYVSQFLLKDIPFGAKTITQKYTVPMENIDYMTSYNEWLNIQNGQAPSSALKLDPLSRYISNGRDLG</sequence>
<comment type="caution">
    <text evidence="1">The sequence shown here is derived from an EMBL/GenBank/DDBJ whole genome shotgun (WGS) entry which is preliminary data.</text>
</comment>
<dbReference type="Proteomes" id="UP001289066">
    <property type="component" value="Unassembled WGS sequence"/>
</dbReference>
<gene>
    <name evidence="1" type="ORF">GNF81_15590</name>
</gene>
<dbReference type="GO" id="GO:0004601">
    <property type="term" value="F:peroxidase activity"/>
    <property type="evidence" value="ECO:0007669"/>
    <property type="project" value="InterPro"/>
</dbReference>
<proteinExistence type="predicted"/>
<organism evidence="1 2">
    <name type="scientific">Clostridium perfringens</name>
    <dbReference type="NCBI Taxonomy" id="1502"/>
    <lineage>
        <taxon>Bacteria</taxon>
        <taxon>Bacillati</taxon>
        <taxon>Bacillota</taxon>
        <taxon>Clostridia</taxon>
        <taxon>Eubacteriales</taxon>
        <taxon>Clostridiaceae</taxon>
        <taxon>Clostridium</taxon>
    </lineage>
</organism>
<evidence type="ECO:0000313" key="2">
    <source>
        <dbReference type="Proteomes" id="UP001289066"/>
    </source>
</evidence>
<dbReference type="InterPro" id="IPR016119">
    <property type="entry name" value="Br/Cl_peroxidase_C"/>
</dbReference>